<dbReference type="Gene3D" id="1.10.10.10">
    <property type="entry name" value="Winged helix-like DNA-binding domain superfamily/Winged helix DNA-binding domain"/>
    <property type="match status" value="1"/>
</dbReference>
<dbReference type="Proteomes" id="UP001474421">
    <property type="component" value="Unassembled WGS sequence"/>
</dbReference>
<feature type="compositionally biased region" description="Low complexity" evidence="3">
    <location>
        <begin position="161"/>
        <end position="175"/>
    </location>
</feature>
<dbReference type="GO" id="GO:0003677">
    <property type="term" value="F:DNA binding"/>
    <property type="evidence" value="ECO:0007669"/>
    <property type="project" value="UniProtKB-KW"/>
</dbReference>
<dbReference type="GO" id="GO:0030527">
    <property type="term" value="F:structural constituent of chromatin"/>
    <property type="evidence" value="ECO:0007669"/>
    <property type="project" value="InterPro"/>
</dbReference>
<dbReference type="InterPro" id="IPR005818">
    <property type="entry name" value="Histone_H1/H5_H15"/>
</dbReference>
<feature type="compositionally biased region" description="Low complexity" evidence="3">
    <location>
        <begin position="183"/>
        <end position="195"/>
    </location>
</feature>
<organism evidence="5 6">
    <name type="scientific">Crotalus adamanteus</name>
    <name type="common">Eastern diamondback rattlesnake</name>
    <dbReference type="NCBI Taxonomy" id="8729"/>
    <lineage>
        <taxon>Eukaryota</taxon>
        <taxon>Metazoa</taxon>
        <taxon>Chordata</taxon>
        <taxon>Craniata</taxon>
        <taxon>Vertebrata</taxon>
        <taxon>Euteleostomi</taxon>
        <taxon>Lepidosauria</taxon>
        <taxon>Squamata</taxon>
        <taxon>Bifurcata</taxon>
        <taxon>Unidentata</taxon>
        <taxon>Episquamata</taxon>
        <taxon>Toxicofera</taxon>
        <taxon>Serpentes</taxon>
        <taxon>Colubroidea</taxon>
        <taxon>Viperidae</taxon>
        <taxon>Crotalinae</taxon>
        <taxon>Crotalus</taxon>
    </lineage>
</organism>
<feature type="compositionally biased region" description="Basic residues" evidence="3">
    <location>
        <begin position="277"/>
        <end position="314"/>
    </location>
</feature>
<comment type="subcellular location">
    <subcellularLocation>
        <location evidence="2">Nucleus</location>
    </subcellularLocation>
</comment>
<feature type="region of interest" description="Disordered" evidence="3">
    <location>
        <begin position="10"/>
        <end position="197"/>
    </location>
</feature>
<evidence type="ECO:0000256" key="2">
    <source>
        <dbReference type="RuleBase" id="RU003894"/>
    </source>
</evidence>
<feature type="domain" description="H15" evidence="4">
    <location>
        <begin position="193"/>
        <end position="266"/>
    </location>
</feature>
<dbReference type="Pfam" id="PF00538">
    <property type="entry name" value="Linker_histone"/>
    <property type="match status" value="1"/>
</dbReference>
<dbReference type="PRINTS" id="PR00624">
    <property type="entry name" value="HISTONEH5"/>
</dbReference>
<dbReference type="SMART" id="SM00526">
    <property type="entry name" value="H15"/>
    <property type="match status" value="1"/>
</dbReference>
<dbReference type="AlphaFoldDB" id="A0AAW1B5Y6"/>
<dbReference type="GO" id="GO:0005634">
    <property type="term" value="C:nucleus"/>
    <property type="evidence" value="ECO:0007669"/>
    <property type="project" value="UniProtKB-SubCell"/>
</dbReference>
<keyword evidence="2" id="KW-0158">Chromosome</keyword>
<evidence type="ECO:0000259" key="4">
    <source>
        <dbReference type="PROSITE" id="PS51504"/>
    </source>
</evidence>
<evidence type="ECO:0000256" key="3">
    <source>
        <dbReference type="SAM" id="MobiDB-lite"/>
    </source>
</evidence>
<dbReference type="GO" id="GO:0006334">
    <property type="term" value="P:nucleosome assembly"/>
    <property type="evidence" value="ECO:0007669"/>
    <property type="project" value="InterPro"/>
</dbReference>
<gene>
    <name evidence="5" type="ORF">NXF25_020920</name>
</gene>
<feature type="compositionally biased region" description="Basic residues" evidence="3">
    <location>
        <begin position="322"/>
        <end position="370"/>
    </location>
</feature>
<dbReference type="EMBL" id="JAOTOJ010000008">
    <property type="protein sequence ID" value="KAK9397559.1"/>
    <property type="molecule type" value="Genomic_DNA"/>
</dbReference>
<dbReference type="SUPFAM" id="SSF46785">
    <property type="entry name" value="Winged helix' DNA-binding domain"/>
    <property type="match status" value="1"/>
</dbReference>
<dbReference type="InterPro" id="IPR036388">
    <property type="entry name" value="WH-like_DNA-bd_sf"/>
</dbReference>
<sequence>MNVLLGIIQAAFPAKRPSGERDVPPHAGPESPESGLAPSPSPALQRQGLNLHENTKHFLAGDARSREPLRFGPVFSRPPPRLGRRRHRPKGLLPPPRFHRPRARPATQARLGGRFWGTQETQSCSRRSRVWLAESGTLRPPASPPDARKPRGPEETMSETAPEAPAAAAPATKAPAAKKAKKPAVAAKPRKAAGPSVTELLTKAVAASKERNGVSLAALKKALAAAGYDVEKNNSRIKLGLKSLVGKGTLVQTKGTGASGSFKLNKKQQEGKDKAPVKKKPAVKSKKPAAKKPAAAKKALKKPAAKKSPKKAVKKPAAGAKKAAKSPKKAKPAKPKKAVKSPAKAKTKAAKPKTPKAKVAKPKKGAAKKK</sequence>
<keyword evidence="2" id="KW-0539">Nucleus</keyword>
<keyword evidence="6" id="KW-1185">Reference proteome</keyword>
<dbReference type="InterPro" id="IPR036390">
    <property type="entry name" value="WH_DNA-bd_sf"/>
</dbReference>
<reference evidence="5 6" key="1">
    <citation type="journal article" date="2024" name="Proc. Natl. Acad. Sci. U.S.A.">
        <title>The genetic regulatory architecture and epigenomic basis for age-related changes in rattlesnake venom.</title>
        <authorList>
            <person name="Hogan M.P."/>
            <person name="Holding M.L."/>
            <person name="Nystrom G.S."/>
            <person name="Colston T.J."/>
            <person name="Bartlett D.A."/>
            <person name="Mason A.J."/>
            <person name="Ellsworth S.A."/>
            <person name="Rautsaw R.M."/>
            <person name="Lawrence K.C."/>
            <person name="Strickland J.L."/>
            <person name="He B."/>
            <person name="Fraser P."/>
            <person name="Margres M.J."/>
            <person name="Gilbert D.M."/>
            <person name="Gibbs H.L."/>
            <person name="Parkinson C.L."/>
            <person name="Rokyta D.R."/>
        </authorList>
    </citation>
    <scope>NUCLEOTIDE SEQUENCE [LARGE SCALE GENOMIC DNA]</scope>
    <source>
        <strain evidence="5">DRR0105</strain>
    </source>
</reference>
<accession>A0AAW1B5Y6</accession>
<evidence type="ECO:0000313" key="6">
    <source>
        <dbReference type="Proteomes" id="UP001474421"/>
    </source>
</evidence>
<feature type="compositionally biased region" description="Basic and acidic residues" evidence="3">
    <location>
        <begin position="267"/>
        <end position="276"/>
    </location>
</feature>
<dbReference type="GO" id="GO:0000786">
    <property type="term" value="C:nucleosome"/>
    <property type="evidence" value="ECO:0007669"/>
    <property type="project" value="InterPro"/>
</dbReference>
<dbReference type="InterPro" id="IPR005819">
    <property type="entry name" value="H1/H5"/>
</dbReference>
<dbReference type="PROSITE" id="PS51504">
    <property type="entry name" value="H15"/>
    <property type="match status" value="1"/>
</dbReference>
<name>A0AAW1B5Y6_CROAD</name>
<dbReference type="FunFam" id="1.10.10.10:FF:000075">
    <property type="entry name" value="Histone H1 like"/>
    <property type="match status" value="1"/>
</dbReference>
<evidence type="ECO:0000256" key="1">
    <source>
        <dbReference type="ARBA" id="ARBA00023125"/>
    </source>
</evidence>
<evidence type="ECO:0000313" key="5">
    <source>
        <dbReference type="EMBL" id="KAK9397559.1"/>
    </source>
</evidence>
<feature type="region of interest" description="Disordered" evidence="3">
    <location>
        <begin position="242"/>
        <end position="370"/>
    </location>
</feature>
<protein>
    <submittedName>
        <fullName evidence="5">Histone H1-like</fullName>
    </submittedName>
</protein>
<dbReference type="CDD" id="cd00073">
    <property type="entry name" value="H15"/>
    <property type="match status" value="1"/>
</dbReference>
<proteinExistence type="inferred from homology"/>
<comment type="similarity">
    <text evidence="2">Belongs to the histone H1/H5 family.</text>
</comment>
<keyword evidence="1 2" id="KW-0238">DNA-binding</keyword>
<comment type="caution">
    <text evidence="5">The sequence shown here is derived from an EMBL/GenBank/DDBJ whole genome shotgun (WGS) entry which is preliminary data.</text>
</comment>